<evidence type="ECO:0000256" key="8">
    <source>
        <dbReference type="SAM" id="Phobius"/>
    </source>
</evidence>
<feature type="transmembrane region" description="Helical" evidence="8">
    <location>
        <begin position="374"/>
        <end position="395"/>
    </location>
</feature>
<dbReference type="CDD" id="cd10336">
    <property type="entry name" value="SLC6sbd_Tyt1-Like"/>
    <property type="match status" value="1"/>
</dbReference>
<dbReference type="GO" id="GO:0016020">
    <property type="term" value="C:membrane"/>
    <property type="evidence" value="ECO:0007669"/>
    <property type="project" value="UniProtKB-SubCell"/>
</dbReference>
<dbReference type="NCBIfam" id="NF037979">
    <property type="entry name" value="Na_transp"/>
    <property type="match status" value="1"/>
</dbReference>
<feature type="transmembrane region" description="Helical" evidence="8">
    <location>
        <begin position="113"/>
        <end position="137"/>
    </location>
</feature>
<evidence type="ECO:0000256" key="2">
    <source>
        <dbReference type="ARBA" id="ARBA00022448"/>
    </source>
</evidence>
<evidence type="ECO:0000256" key="4">
    <source>
        <dbReference type="ARBA" id="ARBA00022989"/>
    </source>
</evidence>
<feature type="transmembrane region" description="Helical" evidence="8">
    <location>
        <begin position="242"/>
        <end position="266"/>
    </location>
</feature>
<feature type="region of interest" description="Disordered" evidence="7">
    <location>
        <begin position="1"/>
        <end position="30"/>
    </location>
</feature>
<organism evidence="9 10">
    <name type="scientific">Candidatus Borkfalkia excrementigallinarum</name>
    <dbReference type="NCBI Taxonomy" id="2838506"/>
    <lineage>
        <taxon>Bacteria</taxon>
        <taxon>Bacillati</taxon>
        <taxon>Bacillota</taxon>
        <taxon>Clostridia</taxon>
        <taxon>Christensenellales</taxon>
        <taxon>Christensenellaceae</taxon>
        <taxon>Candidatus Borkfalkia</taxon>
    </lineage>
</organism>
<reference evidence="9" key="2">
    <citation type="submission" date="2021-04" db="EMBL/GenBank/DDBJ databases">
        <authorList>
            <person name="Gilroy R."/>
        </authorList>
    </citation>
    <scope>NUCLEOTIDE SEQUENCE</scope>
    <source>
        <strain evidence="9">1345</strain>
    </source>
</reference>
<dbReference type="PRINTS" id="PR00176">
    <property type="entry name" value="NANEUSMPORT"/>
</dbReference>
<proteinExistence type="inferred from homology"/>
<dbReference type="SUPFAM" id="SSF161070">
    <property type="entry name" value="SNF-like"/>
    <property type="match status" value="1"/>
</dbReference>
<feature type="transmembrane region" description="Helical" evidence="8">
    <location>
        <begin position="172"/>
        <end position="190"/>
    </location>
</feature>
<dbReference type="PROSITE" id="PS50267">
    <property type="entry name" value="NA_NEUROTRAN_SYMP_3"/>
    <property type="match status" value="1"/>
</dbReference>
<keyword evidence="4 8" id="KW-1133">Transmembrane helix</keyword>
<keyword evidence="3 6" id="KW-0812">Transmembrane</keyword>
<sequence>MKEDQTPLVGDIAEEAPAADSGASGPQEGKKHGGFTGKLGFVLAAAGSAVGLGNLWRFPYLAAQYGGGMFLLCYIVLAVTFGFSLLVLEIAIGRKTGKGVIGAFAALNKKFKWFGFVLLVVPVIIVPYYCVIGGWVLKYMWAFLVGDTASFSDQAASAGYFTAFTGGSWEPIVFFLIFAVATVFVVIFGVQKGIERVSKILMPLLAVLAVFLAIYACCQPGALDGLKKLFVPDFSDFTYETLLAALGQLFYSMSLAMGIMITYGSYMKKEASIQSSARQISICDTLFAIFAAMIIIPSIFAVTGGGSAAEDAMSASGPSLMFVVLPQMFNGMFGGRVIGVIFFVLVLFAALTSSISLVEAIVAVLRENLHMKRWAACLCVFGVILVLGILSSLGFGPLSGIHIGSKTILDIFDYAANSILMPIAAIITCVIAGYFADTESLMDEIGMKKKGYRMYYKIMVRYIAPVCMAAILISGFLPAL</sequence>
<evidence type="ECO:0000256" key="7">
    <source>
        <dbReference type="SAM" id="MobiDB-lite"/>
    </source>
</evidence>
<evidence type="ECO:0000256" key="5">
    <source>
        <dbReference type="ARBA" id="ARBA00023136"/>
    </source>
</evidence>
<feature type="transmembrane region" description="Helical" evidence="8">
    <location>
        <begin position="202"/>
        <end position="222"/>
    </location>
</feature>
<feature type="transmembrane region" description="Helical" evidence="8">
    <location>
        <begin position="68"/>
        <end position="92"/>
    </location>
</feature>
<feature type="transmembrane region" description="Helical" evidence="8">
    <location>
        <begin position="39"/>
        <end position="56"/>
    </location>
</feature>
<evidence type="ECO:0000256" key="6">
    <source>
        <dbReference type="RuleBase" id="RU003732"/>
    </source>
</evidence>
<dbReference type="EMBL" id="DXCQ01000063">
    <property type="protein sequence ID" value="HIY97404.1"/>
    <property type="molecule type" value="Genomic_DNA"/>
</dbReference>
<reference evidence="9" key="1">
    <citation type="journal article" date="2021" name="PeerJ">
        <title>Extensive microbial diversity within the chicken gut microbiome revealed by metagenomics and culture.</title>
        <authorList>
            <person name="Gilroy R."/>
            <person name="Ravi A."/>
            <person name="Getino M."/>
            <person name="Pursley I."/>
            <person name="Horton D.L."/>
            <person name="Alikhan N.F."/>
            <person name="Baker D."/>
            <person name="Gharbi K."/>
            <person name="Hall N."/>
            <person name="Watson M."/>
            <person name="Adriaenssens E.M."/>
            <person name="Foster-Nyarko E."/>
            <person name="Jarju S."/>
            <person name="Secka A."/>
            <person name="Antonio M."/>
            <person name="Oren A."/>
            <person name="Chaudhuri R.R."/>
            <person name="La Ragione R."/>
            <person name="Hildebrand F."/>
            <person name="Pallen M.J."/>
        </authorList>
    </citation>
    <scope>NUCLEOTIDE SEQUENCE</scope>
    <source>
        <strain evidence="9">1345</strain>
    </source>
</reference>
<dbReference type="AlphaFoldDB" id="A0A9D2A0N7"/>
<feature type="transmembrane region" description="Helical" evidence="8">
    <location>
        <begin position="458"/>
        <end position="477"/>
    </location>
</feature>
<dbReference type="InterPro" id="IPR047218">
    <property type="entry name" value="YocR/YhdH-like"/>
</dbReference>
<dbReference type="PROSITE" id="PS00610">
    <property type="entry name" value="NA_NEUROTRAN_SYMP_1"/>
    <property type="match status" value="1"/>
</dbReference>
<comment type="similarity">
    <text evidence="6">Belongs to the sodium:neurotransmitter symporter (SNF) (TC 2.A.22) family.</text>
</comment>
<keyword evidence="6" id="KW-0769">Symport</keyword>
<keyword evidence="5 8" id="KW-0472">Membrane</keyword>
<feature type="transmembrane region" description="Helical" evidence="8">
    <location>
        <begin position="286"/>
        <end position="309"/>
    </location>
</feature>
<keyword evidence="2 6" id="KW-0813">Transport</keyword>
<dbReference type="GO" id="GO:0015293">
    <property type="term" value="F:symporter activity"/>
    <property type="evidence" value="ECO:0007669"/>
    <property type="project" value="UniProtKB-KW"/>
</dbReference>
<protein>
    <recommendedName>
        <fullName evidence="6">Transporter</fullName>
    </recommendedName>
</protein>
<evidence type="ECO:0000256" key="3">
    <source>
        <dbReference type="ARBA" id="ARBA00022692"/>
    </source>
</evidence>
<comment type="caution">
    <text evidence="9">The sequence shown here is derived from an EMBL/GenBank/DDBJ whole genome shotgun (WGS) entry which is preliminary data.</text>
</comment>
<dbReference type="InterPro" id="IPR037272">
    <property type="entry name" value="SNS_sf"/>
</dbReference>
<evidence type="ECO:0000256" key="1">
    <source>
        <dbReference type="ARBA" id="ARBA00004141"/>
    </source>
</evidence>
<feature type="transmembrane region" description="Helical" evidence="8">
    <location>
        <begin position="337"/>
        <end position="362"/>
    </location>
</feature>
<comment type="subcellular location">
    <subcellularLocation>
        <location evidence="1">Membrane</location>
        <topology evidence="1">Multi-pass membrane protein</topology>
    </subcellularLocation>
</comment>
<dbReference type="PANTHER" id="PTHR42948:SF1">
    <property type="entry name" value="TRANSPORTER"/>
    <property type="match status" value="1"/>
</dbReference>
<dbReference type="InterPro" id="IPR000175">
    <property type="entry name" value="Na/ntran_symport"/>
</dbReference>
<dbReference type="PANTHER" id="PTHR42948">
    <property type="entry name" value="TRANSPORTER"/>
    <property type="match status" value="1"/>
</dbReference>
<accession>A0A9D2A0N7</accession>
<dbReference type="Proteomes" id="UP000886750">
    <property type="component" value="Unassembled WGS sequence"/>
</dbReference>
<name>A0A9D2A0N7_9FIRM</name>
<evidence type="ECO:0000313" key="10">
    <source>
        <dbReference type="Proteomes" id="UP000886750"/>
    </source>
</evidence>
<dbReference type="Pfam" id="PF00209">
    <property type="entry name" value="SNF"/>
    <property type="match status" value="2"/>
</dbReference>
<feature type="transmembrane region" description="Helical" evidence="8">
    <location>
        <begin position="415"/>
        <end position="437"/>
    </location>
</feature>
<evidence type="ECO:0000313" key="9">
    <source>
        <dbReference type="EMBL" id="HIY97404.1"/>
    </source>
</evidence>
<gene>
    <name evidence="9" type="ORF">H9729_06920</name>
</gene>
<dbReference type="Gene3D" id="1.10.4160.10">
    <property type="entry name" value="Hydantoin permease"/>
    <property type="match status" value="1"/>
</dbReference>